<feature type="compositionally biased region" description="Acidic residues" evidence="2">
    <location>
        <begin position="879"/>
        <end position="899"/>
    </location>
</feature>
<name>A0A5K1JRU0_9APHY</name>
<evidence type="ECO:0000256" key="2">
    <source>
        <dbReference type="SAM" id="MobiDB-lite"/>
    </source>
</evidence>
<dbReference type="EMBL" id="LR723851">
    <property type="protein sequence ID" value="VWO94224.1"/>
    <property type="molecule type" value="Genomic_DNA"/>
</dbReference>
<feature type="region of interest" description="Disordered" evidence="2">
    <location>
        <begin position="742"/>
        <end position="899"/>
    </location>
</feature>
<evidence type="ECO:0000313" key="4">
    <source>
        <dbReference type="EMBL" id="VWO94224.1"/>
    </source>
</evidence>
<evidence type="ECO:0000259" key="3">
    <source>
        <dbReference type="Pfam" id="PF20411"/>
    </source>
</evidence>
<feature type="coiled-coil region" evidence="1">
    <location>
        <begin position="465"/>
        <end position="492"/>
    </location>
</feature>
<dbReference type="Pfam" id="PF20411">
    <property type="entry name" value="DUF6697"/>
    <property type="match status" value="1"/>
</dbReference>
<keyword evidence="1" id="KW-0175">Coiled coil</keyword>
<reference evidence="4" key="1">
    <citation type="submission" date="2019-10" db="EMBL/GenBank/DDBJ databases">
        <authorList>
            <person name="Nor Muhammad N."/>
        </authorList>
    </citation>
    <scope>NUCLEOTIDE SEQUENCE</scope>
</reference>
<sequence length="899" mass="100402">MCIRSRPLLAWSAPTFLLSHDDHPSPPPPTRSFLADAPTPRVRFFSIGMGPDFVLNQVKSLRQVLGANMKEIREKRIGLEDTFVHPELILDQVDALESVIRDSMLLHGDDSGPEKFVIDLAELVVDEVQTALKDRAKLLSASSNAKVKLATMVPAFALEVAKTLDRTVQSNSAQIQDKTDLNKISMSQPQFATKTVGWLYRVMYTHAALLAQLTSLHDANVTANTALRSSTQEIERLTSSEKVSLNRIVELETLLEKLCHDNMRLKEAADVADGANQARLHKISDELASLQSLHRDCGRQLEERNAEILRQNMEHKNLVLRHGEVSEAALGAAKKAVVLEDELKRMQSERDKLSAELSAIKQSHDAFRLARAQEYDTLIAESTQLQDSLRNCKCISIKEELEAKSTQSQHMAEKWQIDLRDMQTQVRVCKFPEIQCDMLKSTIEDMLSRQTAELDETRVAAIQEREENEKLLVNAACKIEELENRLRSKDKEVGSPELRLFLGLNLLFAASSRTFVKLYLSVKRLLKRRAPRSLRHPLAHASPMPPRRLNELAGLPEVAVDLGSPDALPAIFTRQSLSNILGGSIQGLVVRCTESATDLARSHEIQDYLCPNMDHNAWSPAGPGKHGYMQVGLGRDRKLFNDQGDHRHVFVGAGKLLLYCGWYHVLRVEPVTRDEWETLPDKVKTTYSETTVNKEKSDRFKSTSQVLAMYNSGELRAPCVRLQCLHFDTAFYHELVRANDQFFSNKPRPGPPTNGPKRRRLNGDLPQNDTKDEDEDKDKTVEYPPVESSEAGPSRWVSESPLTTIGETPSRSVSTAVQAVQTSSTPAPDTAAGSSILTPARSTRSTLRRQESGSLVLRIPGGRSTQSPAVAQDIHAEEAEVEMELSESESDDDDSYANE</sequence>
<accession>A0A5K1JRU0</accession>
<proteinExistence type="predicted"/>
<organism evidence="4">
    <name type="scientific">Ganoderma boninense</name>
    <dbReference type="NCBI Taxonomy" id="34458"/>
    <lineage>
        <taxon>Eukaryota</taxon>
        <taxon>Fungi</taxon>
        <taxon>Dikarya</taxon>
        <taxon>Basidiomycota</taxon>
        <taxon>Agaricomycotina</taxon>
        <taxon>Agaricomycetes</taxon>
        <taxon>Polyporales</taxon>
        <taxon>Polyporaceae</taxon>
        <taxon>Ganoderma</taxon>
    </lineage>
</organism>
<protein>
    <submittedName>
        <fullName evidence="4">N/A</fullName>
    </submittedName>
</protein>
<dbReference type="AlphaFoldDB" id="A0A5K1JRU0"/>
<dbReference type="InterPro" id="IPR046520">
    <property type="entry name" value="DUF6697"/>
</dbReference>
<evidence type="ECO:0000256" key="1">
    <source>
        <dbReference type="SAM" id="Coils"/>
    </source>
</evidence>
<feature type="compositionally biased region" description="Polar residues" evidence="2">
    <location>
        <begin position="800"/>
        <end position="845"/>
    </location>
</feature>
<feature type="domain" description="DUF6697" evidence="3">
    <location>
        <begin position="572"/>
        <end position="737"/>
    </location>
</feature>
<feature type="coiled-coil region" evidence="1">
    <location>
        <begin position="336"/>
        <end position="363"/>
    </location>
</feature>
<gene>
    <name evidence="4" type="primary">I1S134</name>
</gene>